<feature type="region of interest" description="Disordered" evidence="1">
    <location>
        <begin position="1"/>
        <end position="21"/>
    </location>
</feature>
<dbReference type="KEGG" id="sfa:Sfla_4313"/>
<keyword evidence="2" id="KW-0472">Membrane</keyword>
<dbReference type="EMBL" id="CP002475">
    <property type="protein sequence ID" value="ADW05721.1"/>
    <property type="molecule type" value="Genomic_DNA"/>
</dbReference>
<feature type="transmembrane region" description="Helical" evidence="2">
    <location>
        <begin position="52"/>
        <end position="71"/>
    </location>
</feature>
<organism evidence="3 4">
    <name type="scientific">Streptomyces pratensis (strain ATCC 33331 / IAF-45CD)</name>
    <dbReference type="NCBI Taxonomy" id="591167"/>
    <lineage>
        <taxon>Bacteria</taxon>
        <taxon>Bacillati</taxon>
        <taxon>Actinomycetota</taxon>
        <taxon>Actinomycetes</taxon>
        <taxon>Kitasatosporales</taxon>
        <taxon>Streptomycetaceae</taxon>
        <taxon>Streptomyces</taxon>
    </lineage>
</organism>
<protein>
    <submittedName>
        <fullName evidence="3">Integral membrane protein</fullName>
    </submittedName>
</protein>
<reference evidence="3 4" key="1">
    <citation type="submission" date="2011-01" db="EMBL/GenBank/DDBJ databases">
        <title>Complete sequence of chromosome of Streptomyces flavogriseus ATCC 33331.</title>
        <authorList>
            <consortium name="US DOE Joint Genome Institute"/>
            <person name="Lucas S."/>
            <person name="Copeland A."/>
            <person name="Lapidus A."/>
            <person name="Cheng J.-F."/>
            <person name="Goodwin L."/>
            <person name="Pitluck S."/>
            <person name="Davenport K."/>
            <person name="Detter J.C."/>
            <person name="Han C."/>
            <person name="Tapia R."/>
            <person name="Land M."/>
            <person name="Hauser L."/>
            <person name="Kyrpides N."/>
            <person name="Ivanova N."/>
            <person name="Ovchinnikova G."/>
            <person name="Pagani I."/>
            <person name="Brumm P."/>
            <person name="Mead D."/>
            <person name="Woyke T."/>
        </authorList>
    </citation>
    <scope>NUCLEOTIDE SEQUENCE [LARGE SCALE GENOMIC DNA]</scope>
    <source>
        <strain evidence="4">ATCC 33331 / IAF-45CD</strain>
    </source>
</reference>
<accession>A0A8D3WNL5</accession>
<keyword evidence="2" id="KW-1133">Transmembrane helix</keyword>
<feature type="transmembrane region" description="Helical" evidence="2">
    <location>
        <begin position="169"/>
        <end position="187"/>
    </location>
</feature>
<gene>
    <name evidence="3" type="ordered locus">Sfla_4313</name>
</gene>
<feature type="region of interest" description="Disordered" evidence="1">
    <location>
        <begin position="234"/>
        <end position="437"/>
    </location>
</feature>
<proteinExistence type="predicted"/>
<name>A0A8D3WNL5_STRFA</name>
<evidence type="ECO:0000313" key="3">
    <source>
        <dbReference type="EMBL" id="ADW05721.1"/>
    </source>
</evidence>
<dbReference type="Proteomes" id="UP000002066">
    <property type="component" value="Chromosome"/>
</dbReference>
<evidence type="ECO:0000256" key="2">
    <source>
        <dbReference type="SAM" id="Phobius"/>
    </source>
</evidence>
<feature type="compositionally biased region" description="Low complexity" evidence="1">
    <location>
        <begin position="9"/>
        <end position="21"/>
    </location>
</feature>
<feature type="transmembrane region" description="Helical" evidence="2">
    <location>
        <begin position="193"/>
        <end position="216"/>
    </location>
</feature>
<evidence type="ECO:0000313" key="4">
    <source>
        <dbReference type="Proteomes" id="UP000002066"/>
    </source>
</evidence>
<feature type="transmembrane region" description="Helical" evidence="2">
    <location>
        <begin position="21"/>
        <end position="40"/>
    </location>
</feature>
<keyword evidence="2" id="KW-0812">Transmembrane</keyword>
<evidence type="ECO:0000256" key="1">
    <source>
        <dbReference type="SAM" id="MobiDB-lite"/>
    </source>
</evidence>
<feature type="transmembrane region" description="Helical" evidence="2">
    <location>
        <begin position="131"/>
        <end position="157"/>
    </location>
</feature>
<dbReference type="AlphaFoldDB" id="A0A8D3WNL5"/>
<feature type="transmembrane region" description="Helical" evidence="2">
    <location>
        <begin position="92"/>
        <end position="111"/>
    </location>
</feature>
<feature type="compositionally biased region" description="Pro residues" evidence="1">
    <location>
        <begin position="325"/>
        <end position="334"/>
    </location>
</feature>
<sequence length="437" mass="44722">MKPHRRIRSSPSLGSGPGTSRPVQGGLTVAALVLIPLLAVAGSDGMRATFDFTTGVLTLVSLTAAVGWGLLATDRVFLSTRQRLVCQGVHRAAAVASLCFLLLHGTVKVALGHVGLLGALVPFGTGVSGTAGLVGFGALAGLLMIVAAATGAMRSAFATPGRIAGRWRALHALAYPAWCAALVHGLYAGRQPATWVVVMYMLCLTAVAAVLAMRLLPGPAKRLLIEFAARLTGPDAPPSASDPVIRTSPLPGAESPPAPSGRGLPPDAPGWGDDRGLRGTPVRPRTLAAPETPGALAHEPADYASRPFGRAPQEHQPYGAAAYVSPPPYEPPPRSSERLAPGTFPTPAPAAPQGSRPGISAAYRAVSRLSGPPPGLTGDRWPSPSPTPPAQALRPAYAPPPGPVTASASDQVTEQLPGPLYPPSAGEPWHPPAGDRP</sequence>